<proteinExistence type="predicted"/>
<protein>
    <submittedName>
        <fullName evidence="2">Uncharacterized protein</fullName>
    </submittedName>
</protein>
<evidence type="ECO:0000313" key="2">
    <source>
        <dbReference type="EMBL" id="RDH27003.1"/>
    </source>
</evidence>
<keyword evidence="1" id="KW-0472">Membrane</keyword>
<keyword evidence="1" id="KW-0812">Transmembrane</keyword>
<accession>A0A3F3PJP3</accession>
<dbReference type="RefSeq" id="XP_026620025.1">
    <property type="nucleotide sequence ID" value="XM_026768336.1"/>
</dbReference>
<dbReference type="GeneID" id="38136692"/>
<dbReference type="EMBL" id="KZ852105">
    <property type="protein sequence ID" value="RDH27003.1"/>
    <property type="molecule type" value="Genomic_DNA"/>
</dbReference>
<evidence type="ECO:0000256" key="1">
    <source>
        <dbReference type="SAM" id="Phobius"/>
    </source>
</evidence>
<sequence length="84" mass="10143">MRDFRTPTRPGSFSIFSFLFFFSHNLTVYYIPRLSHQQLGLYLDLQRRADCRTKQVMSVGYLCRAGQYMRYYQSSVHHFETLFI</sequence>
<feature type="transmembrane region" description="Helical" evidence="1">
    <location>
        <begin position="12"/>
        <end position="31"/>
    </location>
</feature>
<evidence type="ECO:0000313" key="3">
    <source>
        <dbReference type="Proteomes" id="UP000253729"/>
    </source>
</evidence>
<name>A0A3F3PJP3_9EURO</name>
<gene>
    <name evidence="2" type="ORF">BDQ94DRAFT_154696</name>
</gene>
<organism evidence="2 3">
    <name type="scientific">Aspergillus welwitschiae</name>
    <dbReference type="NCBI Taxonomy" id="1341132"/>
    <lineage>
        <taxon>Eukaryota</taxon>
        <taxon>Fungi</taxon>
        <taxon>Dikarya</taxon>
        <taxon>Ascomycota</taxon>
        <taxon>Pezizomycotina</taxon>
        <taxon>Eurotiomycetes</taxon>
        <taxon>Eurotiomycetidae</taxon>
        <taxon>Eurotiales</taxon>
        <taxon>Aspergillaceae</taxon>
        <taxon>Aspergillus</taxon>
        <taxon>Aspergillus subgen. Circumdati</taxon>
    </lineage>
</organism>
<reference evidence="2 3" key="1">
    <citation type="submission" date="2018-07" db="EMBL/GenBank/DDBJ databases">
        <title>The genomes of Aspergillus section Nigri reveals drivers in fungal speciation.</title>
        <authorList>
            <consortium name="DOE Joint Genome Institute"/>
            <person name="Vesth T.C."/>
            <person name="Nybo J."/>
            <person name="Theobald S."/>
            <person name="Brandl J."/>
            <person name="Frisvad J.C."/>
            <person name="Nielsen K.F."/>
            <person name="Lyhne E.K."/>
            <person name="Kogle M.E."/>
            <person name="Kuo A."/>
            <person name="Riley R."/>
            <person name="Clum A."/>
            <person name="Nolan M."/>
            <person name="Lipzen A."/>
            <person name="Salamov A."/>
            <person name="Henrissat B."/>
            <person name="Wiebenga A."/>
            <person name="De vries R.P."/>
            <person name="Grigoriev I.V."/>
            <person name="Mortensen U.H."/>
            <person name="Andersen M.R."/>
            <person name="Baker S.E."/>
        </authorList>
    </citation>
    <scope>NUCLEOTIDE SEQUENCE [LARGE SCALE GENOMIC DNA]</scope>
    <source>
        <strain evidence="2 3">CBS 139.54b</strain>
    </source>
</reference>
<dbReference type="AlphaFoldDB" id="A0A3F3PJP3"/>
<feature type="non-terminal residue" evidence="2">
    <location>
        <position position="84"/>
    </location>
</feature>
<keyword evidence="3" id="KW-1185">Reference proteome</keyword>
<dbReference type="Proteomes" id="UP000253729">
    <property type="component" value="Unassembled WGS sequence"/>
</dbReference>
<keyword evidence="1" id="KW-1133">Transmembrane helix</keyword>